<proteinExistence type="predicted"/>
<evidence type="ECO:0008006" key="3">
    <source>
        <dbReference type="Google" id="ProtNLM"/>
    </source>
</evidence>
<evidence type="ECO:0000313" key="2">
    <source>
        <dbReference type="Proteomes" id="UP000093100"/>
    </source>
</evidence>
<protein>
    <recommendedName>
        <fullName evidence="3">Transposase</fullName>
    </recommendedName>
</protein>
<gene>
    <name evidence="1" type="ORF">CFT12S02225_07710</name>
</gene>
<dbReference type="Proteomes" id="UP000093100">
    <property type="component" value="Unassembled WGS sequence"/>
</dbReference>
<accession>A0AAX0H9M2</accession>
<dbReference type="EMBL" id="LFLK01000008">
    <property type="protein sequence ID" value="OCR90245.1"/>
    <property type="molecule type" value="Genomic_DNA"/>
</dbReference>
<comment type="caution">
    <text evidence="1">The sequence shown here is derived from an EMBL/GenBank/DDBJ whole genome shotgun (WGS) entry which is preliminary data.</text>
</comment>
<sequence>MCVLNNDQIYDIVADTGIDTFCFIIEKKRALKLLAKLEIKEGLRLTSRNKTIDEYTKKKFAKEYPALSPELDKKCRNRYPFKIRYINFKRGGKSLTNTLIMLENSQSLNELCRKNKKAYGTYVEVVFAGLYQPSREILPKTHKVLKAFLDRFKTAYTDLAKDMTIDDDICNSKENFKKAVADINEGEIWTENKTTHYANDLKDKNIKKVFIYDKYIKETTYHKQRLSTQLKHWKRIEMRVIVKQRWSKYDKKEIWKYNEILDQIAGHYSQLAIFGIYDHMLKKQLAYFEDGRRTLKKGIKFKKLLLTA</sequence>
<name>A0AAX0H9M2_CAMFE</name>
<evidence type="ECO:0000313" key="1">
    <source>
        <dbReference type="EMBL" id="OCR90245.1"/>
    </source>
</evidence>
<organism evidence="1 2">
    <name type="scientific">Campylobacter fetus subsp. testudinum</name>
    <dbReference type="NCBI Taxonomy" id="1507806"/>
    <lineage>
        <taxon>Bacteria</taxon>
        <taxon>Pseudomonadati</taxon>
        <taxon>Campylobacterota</taxon>
        <taxon>Epsilonproteobacteria</taxon>
        <taxon>Campylobacterales</taxon>
        <taxon>Campylobacteraceae</taxon>
        <taxon>Campylobacter</taxon>
    </lineage>
</organism>
<dbReference type="AlphaFoldDB" id="A0AAX0H9M2"/>
<reference evidence="1 2" key="1">
    <citation type="journal article" date="2016" name="Genome Biol. Evol.">
        <title>Comparative Genomics of Campylobacter fetus from Reptiles and Mammals Reveals Divergent Evolution in Host-Associated Lineages.</title>
        <authorList>
            <person name="Gilbert M.J."/>
            <person name="Miller W.G."/>
            <person name="Yee E."/>
            <person name="Zomer A.L."/>
            <person name="van der Graaf-van Bloois L."/>
            <person name="Fitzgerald C."/>
            <person name="Forbes K.J."/>
            <person name="Meric G."/>
            <person name="Sheppard S.K."/>
            <person name="Wagenaar J.A."/>
            <person name="Duim B."/>
        </authorList>
    </citation>
    <scope>NUCLEOTIDE SEQUENCE [LARGE SCALE GENOMIC DNA]</scope>
    <source>
        <strain evidence="1 2">12S02225-3</strain>
    </source>
</reference>
<dbReference type="RefSeq" id="WP_065841146.1">
    <property type="nucleotide sequence ID" value="NZ_LFLM01000022.1"/>
</dbReference>